<evidence type="ECO:0000313" key="1">
    <source>
        <dbReference type="EMBL" id="EAY27053.1"/>
    </source>
</evidence>
<name>A1ZRG3_MICM2</name>
<accession>A1ZRG3</accession>
<dbReference type="AlphaFoldDB" id="A1ZRG3"/>
<keyword evidence="2" id="KW-1185">Reference proteome</keyword>
<dbReference type="SUPFAM" id="SSF47240">
    <property type="entry name" value="Ferritin-like"/>
    <property type="match status" value="1"/>
</dbReference>
<protein>
    <submittedName>
        <fullName evidence="1">Uncharacterized protein</fullName>
    </submittedName>
</protein>
<proteinExistence type="predicted"/>
<dbReference type="InterPro" id="IPR009078">
    <property type="entry name" value="Ferritin-like_SF"/>
</dbReference>
<gene>
    <name evidence="1" type="ORF">M23134_04741</name>
</gene>
<dbReference type="EMBL" id="AAWS01000027">
    <property type="protein sequence ID" value="EAY27053.1"/>
    <property type="molecule type" value="Genomic_DNA"/>
</dbReference>
<reference evidence="1 2" key="1">
    <citation type="submission" date="2007-01" db="EMBL/GenBank/DDBJ databases">
        <authorList>
            <person name="Haygood M."/>
            <person name="Podell S."/>
            <person name="Anderson C."/>
            <person name="Hopkinson B."/>
            <person name="Roe K."/>
            <person name="Barbeau K."/>
            <person name="Gaasterland T."/>
            <person name="Ferriera S."/>
            <person name="Johnson J."/>
            <person name="Kravitz S."/>
            <person name="Beeson K."/>
            <person name="Sutton G."/>
            <person name="Rogers Y.-H."/>
            <person name="Friedman R."/>
            <person name="Frazier M."/>
            <person name="Venter J.C."/>
        </authorList>
    </citation>
    <scope>NUCLEOTIDE SEQUENCE [LARGE SCALE GENOMIC DNA]</scope>
    <source>
        <strain evidence="1 2">ATCC 23134</strain>
    </source>
</reference>
<dbReference type="Proteomes" id="UP000004095">
    <property type="component" value="Unassembled WGS sequence"/>
</dbReference>
<dbReference type="RefSeq" id="WP_004156411.1">
    <property type="nucleotide sequence ID" value="NZ_AAWS01000027.1"/>
</dbReference>
<evidence type="ECO:0000313" key="2">
    <source>
        <dbReference type="Proteomes" id="UP000004095"/>
    </source>
</evidence>
<comment type="caution">
    <text evidence="1">The sequence shown here is derived from an EMBL/GenBank/DDBJ whole genome shotgun (WGS) entry which is preliminary data.</text>
</comment>
<sequence length="210" mass="24162">MMIELENLIGIIVKNNDLHARWLNSLSMMENTGARKISASEHPTQVNLTILKHAAEEARHAFLLKRQMSKLVPLEQYPTYEAPYLLAPVKSYQYLQALDVAASRYVKKHFQLADYDLKYAAYLLVTYAIEVRADELYPIYQKVLTREKSKIQVKAIIVEEEGHLQEMVAQLKDFSPEWEQHAEAICAIEGKLFTQWIAQVGKEVEQTALV</sequence>
<dbReference type="eggNOG" id="ENOG502ZC53">
    <property type="taxonomic scope" value="Bacteria"/>
</dbReference>
<organism evidence="1 2">
    <name type="scientific">Microscilla marina ATCC 23134</name>
    <dbReference type="NCBI Taxonomy" id="313606"/>
    <lineage>
        <taxon>Bacteria</taxon>
        <taxon>Pseudomonadati</taxon>
        <taxon>Bacteroidota</taxon>
        <taxon>Cytophagia</taxon>
        <taxon>Cytophagales</taxon>
        <taxon>Microscillaceae</taxon>
        <taxon>Microscilla</taxon>
    </lineage>
</organism>